<dbReference type="AlphaFoldDB" id="A0ABD0UMY7"/>
<comment type="caution">
    <text evidence="2">The sequence shown here is derived from an EMBL/GenBank/DDBJ whole genome shotgun (WGS) entry which is preliminary data.</text>
</comment>
<evidence type="ECO:0000256" key="1">
    <source>
        <dbReference type="SAM" id="MobiDB-lite"/>
    </source>
</evidence>
<keyword evidence="3" id="KW-1185">Reference proteome</keyword>
<feature type="region of interest" description="Disordered" evidence="1">
    <location>
        <begin position="26"/>
        <end position="49"/>
    </location>
</feature>
<name>A0ABD0UMY7_DENTH</name>
<evidence type="ECO:0000313" key="3">
    <source>
        <dbReference type="Proteomes" id="UP001552299"/>
    </source>
</evidence>
<accession>A0ABD0UMY7</accession>
<feature type="compositionally biased region" description="Basic residues" evidence="1">
    <location>
        <begin position="36"/>
        <end position="47"/>
    </location>
</feature>
<reference evidence="2 3" key="1">
    <citation type="journal article" date="2024" name="Plant Biotechnol. J.">
        <title>Dendrobium thyrsiflorum genome and its molecular insights into genes involved in important horticultural traits.</title>
        <authorList>
            <person name="Chen B."/>
            <person name="Wang J.Y."/>
            <person name="Zheng P.J."/>
            <person name="Li K.L."/>
            <person name="Liang Y.M."/>
            <person name="Chen X.F."/>
            <person name="Zhang C."/>
            <person name="Zhao X."/>
            <person name="He X."/>
            <person name="Zhang G.Q."/>
            <person name="Liu Z.J."/>
            <person name="Xu Q."/>
        </authorList>
    </citation>
    <scope>NUCLEOTIDE SEQUENCE [LARGE SCALE GENOMIC DNA]</scope>
    <source>
        <strain evidence="2">GZMU011</strain>
    </source>
</reference>
<dbReference type="Proteomes" id="UP001552299">
    <property type="component" value="Unassembled WGS sequence"/>
</dbReference>
<evidence type="ECO:0000313" key="2">
    <source>
        <dbReference type="EMBL" id="KAL0911752.1"/>
    </source>
</evidence>
<sequence>MGGRWLATRVTHACMVHYYLRSNESADEKSGFGMGKRQHSSQLHRPRTNSNSIDAICENENYNLSSFVTNYFEAKGGHIPKGENMGIPLGRLGAGGGHSSSFSMHACIFLYHRSDMLDKYGEYQEHIMEAHDNIEWTFAIQLEIALAMTA</sequence>
<dbReference type="EMBL" id="JANQDX010000015">
    <property type="protein sequence ID" value="KAL0911752.1"/>
    <property type="molecule type" value="Genomic_DNA"/>
</dbReference>
<proteinExistence type="predicted"/>
<protein>
    <submittedName>
        <fullName evidence="2">Uncharacterized protein</fullName>
    </submittedName>
</protein>
<gene>
    <name evidence="2" type="ORF">M5K25_019913</name>
</gene>
<organism evidence="2 3">
    <name type="scientific">Dendrobium thyrsiflorum</name>
    <name type="common">Pinecone-like raceme dendrobium</name>
    <name type="synonym">Orchid</name>
    <dbReference type="NCBI Taxonomy" id="117978"/>
    <lineage>
        <taxon>Eukaryota</taxon>
        <taxon>Viridiplantae</taxon>
        <taxon>Streptophyta</taxon>
        <taxon>Embryophyta</taxon>
        <taxon>Tracheophyta</taxon>
        <taxon>Spermatophyta</taxon>
        <taxon>Magnoliopsida</taxon>
        <taxon>Liliopsida</taxon>
        <taxon>Asparagales</taxon>
        <taxon>Orchidaceae</taxon>
        <taxon>Epidendroideae</taxon>
        <taxon>Malaxideae</taxon>
        <taxon>Dendrobiinae</taxon>
        <taxon>Dendrobium</taxon>
    </lineage>
</organism>